<dbReference type="EMBL" id="CAXAJV020001292">
    <property type="protein sequence ID" value="CAL7941740.1"/>
    <property type="molecule type" value="Genomic_DNA"/>
</dbReference>
<dbReference type="PANTHER" id="PTHR31493:SF1">
    <property type="entry name" value="PROTEIN C19ORF12"/>
    <property type="match status" value="1"/>
</dbReference>
<dbReference type="InterPro" id="IPR033369">
    <property type="entry name" value="C19orf12"/>
</dbReference>
<evidence type="ECO:0000313" key="2">
    <source>
        <dbReference type="EMBL" id="CAL7941740.1"/>
    </source>
</evidence>
<dbReference type="Pfam" id="PF20721">
    <property type="entry name" value="C19orf12"/>
    <property type="match status" value="1"/>
</dbReference>
<dbReference type="PANTHER" id="PTHR31493">
    <property type="entry name" value="NAZO FAMILY MEMBER"/>
    <property type="match status" value="1"/>
</dbReference>
<dbReference type="Proteomes" id="UP001642520">
    <property type="component" value="Unassembled WGS sequence"/>
</dbReference>
<gene>
    <name evidence="2" type="ORF">XYLVIOL_LOCUS5159</name>
</gene>
<accession>A0ABP1NL31</accession>
<name>A0ABP1NL31_XYLVO</name>
<sequence>MAFPTNDLLKEVSKLDSVQQMKASVQSAIKCGMLVGASTILGGILGGRVGLTIGGVVSSCLAGYAAHENLQSVPYIICYETTPEQRKKLADMIINLLTSRHITTLRDFILSVRNNKELEDAIIQILIMFLSTELNMCYTR</sequence>
<evidence type="ECO:0000313" key="3">
    <source>
        <dbReference type="Proteomes" id="UP001642520"/>
    </source>
</evidence>
<protein>
    <submittedName>
        <fullName evidence="2">Uncharacterized protein</fullName>
    </submittedName>
</protein>
<reference evidence="2 3" key="1">
    <citation type="submission" date="2024-08" db="EMBL/GenBank/DDBJ databases">
        <authorList>
            <person name="Will J Nash"/>
            <person name="Angela Man"/>
            <person name="Seanna McTaggart"/>
            <person name="Kendall Baker"/>
            <person name="Tom Barker"/>
            <person name="Leah Catchpole"/>
            <person name="Alex Durrant"/>
            <person name="Karim Gharbi"/>
            <person name="Naomi Irish"/>
            <person name="Gemy Kaithakottil"/>
            <person name="Debby Ku"/>
            <person name="Aaliyah Providence"/>
            <person name="Felix Shaw"/>
            <person name="David Swarbreck"/>
            <person name="Chris Watkins"/>
            <person name="Ann M. McCartney"/>
            <person name="Giulio Formenti"/>
            <person name="Alice Mouton"/>
            <person name="Noel Vella"/>
            <person name="Bjorn M von Reumont"/>
            <person name="Adriana Vella"/>
            <person name="Wilfried Haerty"/>
        </authorList>
    </citation>
    <scope>NUCLEOTIDE SEQUENCE [LARGE SCALE GENOMIC DNA]</scope>
</reference>
<keyword evidence="3" id="KW-1185">Reference proteome</keyword>
<organism evidence="2 3">
    <name type="scientific">Xylocopa violacea</name>
    <name type="common">Violet carpenter bee</name>
    <name type="synonym">Apis violacea</name>
    <dbReference type="NCBI Taxonomy" id="135666"/>
    <lineage>
        <taxon>Eukaryota</taxon>
        <taxon>Metazoa</taxon>
        <taxon>Ecdysozoa</taxon>
        <taxon>Arthropoda</taxon>
        <taxon>Hexapoda</taxon>
        <taxon>Insecta</taxon>
        <taxon>Pterygota</taxon>
        <taxon>Neoptera</taxon>
        <taxon>Endopterygota</taxon>
        <taxon>Hymenoptera</taxon>
        <taxon>Apocrita</taxon>
        <taxon>Aculeata</taxon>
        <taxon>Apoidea</taxon>
        <taxon>Anthophila</taxon>
        <taxon>Apidae</taxon>
        <taxon>Xylocopa</taxon>
        <taxon>Xylocopa</taxon>
    </lineage>
</organism>
<evidence type="ECO:0000256" key="1">
    <source>
        <dbReference type="ARBA" id="ARBA00029457"/>
    </source>
</evidence>
<comment type="caution">
    <text evidence="2">The sequence shown here is derived from an EMBL/GenBank/DDBJ whole genome shotgun (WGS) entry which is preliminary data.</text>
</comment>
<proteinExistence type="inferred from homology"/>
<comment type="similarity">
    <text evidence="1">Belongs to the C19orf12 family.</text>
</comment>